<reference evidence="2" key="1">
    <citation type="journal article" date="2005" name="Nature">
        <title>Sequencing of Aspergillus nidulans and comparative analysis with A. fumigatus and A. oryzae.</title>
        <authorList>
            <person name="Galagan J.E."/>
            <person name="Calvo S.E."/>
            <person name="Cuomo C."/>
            <person name="Ma L.J."/>
            <person name="Wortman J.R."/>
            <person name="Batzoglou S."/>
            <person name="Lee S.I."/>
            <person name="Basturkmen M."/>
            <person name="Spevak C.C."/>
            <person name="Clutterbuck J."/>
            <person name="Kapitonov V."/>
            <person name="Jurka J."/>
            <person name="Scazzocchio C."/>
            <person name="Farman M."/>
            <person name="Butler J."/>
            <person name="Purcell S."/>
            <person name="Harris S."/>
            <person name="Braus G.H."/>
            <person name="Draht O."/>
            <person name="Busch S."/>
            <person name="D'Enfert C."/>
            <person name="Bouchier C."/>
            <person name="Goldman G.H."/>
            <person name="Bell-Pedersen D."/>
            <person name="Griffiths-Jones S."/>
            <person name="Doonan J.H."/>
            <person name="Yu J."/>
            <person name="Vienken K."/>
            <person name="Pain A."/>
            <person name="Freitag M."/>
            <person name="Selker E.U."/>
            <person name="Archer D.B."/>
            <person name="Penalva M.A."/>
            <person name="Oakley B.R."/>
            <person name="Momany M."/>
            <person name="Tanaka T."/>
            <person name="Kumagai T."/>
            <person name="Asai K."/>
            <person name="Machida M."/>
            <person name="Nierman W.C."/>
            <person name="Denning D.W."/>
            <person name="Caddick M."/>
            <person name="Hynes M."/>
            <person name="Paoletti M."/>
            <person name="Fischer R."/>
            <person name="Miller B."/>
            <person name="Dyer P."/>
            <person name="Sachs M.S."/>
            <person name="Osmani S.A."/>
            <person name="Birren B.W."/>
        </authorList>
    </citation>
    <scope>NUCLEOTIDE SEQUENCE [LARGE SCALE GENOMIC DNA]</scope>
    <source>
        <strain evidence="2">FGSC A4 / ATCC 38163 / CBS 112.46 / NRRL 194 / M139</strain>
    </source>
</reference>
<dbReference type="EMBL" id="BN001307">
    <property type="protein sequence ID" value="CBF85936.1"/>
    <property type="molecule type" value="Genomic_DNA"/>
</dbReference>
<evidence type="ECO:0000313" key="2">
    <source>
        <dbReference type="Proteomes" id="UP000000560"/>
    </source>
</evidence>
<organism evidence="1 2">
    <name type="scientific">Emericella nidulans (strain FGSC A4 / ATCC 38163 / CBS 112.46 / NRRL 194 / M139)</name>
    <name type="common">Aspergillus nidulans</name>
    <dbReference type="NCBI Taxonomy" id="227321"/>
    <lineage>
        <taxon>Eukaryota</taxon>
        <taxon>Fungi</taxon>
        <taxon>Dikarya</taxon>
        <taxon>Ascomycota</taxon>
        <taxon>Pezizomycotina</taxon>
        <taxon>Eurotiomycetes</taxon>
        <taxon>Eurotiomycetidae</taxon>
        <taxon>Eurotiales</taxon>
        <taxon>Aspergillaceae</taxon>
        <taxon>Aspergillus</taxon>
        <taxon>Aspergillus subgen. Nidulantes</taxon>
    </lineage>
</organism>
<dbReference type="AlphaFoldDB" id="Q5BBV2"/>
<dbReference type="HOGENOM" id="CLU_1686543_0_0_1"/>
<dbReference type="VEuPathDB" id="FungiDB:AN1978"/>
<dbReference type="RefSeq" id="XP_659582.1">
    <property type="nucleotide sequence ID" value="XM_654490.1"/>
</dbReference>
<sequence length="156" mass="17032">MWKLGDFALSRDDSSSHPVLSGGQRGYSVSRAQVRLPGSFSKVVKAREPTPHLSRTSPGLNFSVSEDGGSSLNTCTSVILGIPVKLIDVRIPRADRVAYYVLANCIRRHQIRAQESMSVQHPTLPVSDEIIGIIPDTKALIEIQSLELETIIIGQN</sequence>
<reference evidence="2" key="2">
    <citation type="journal article" date="2009" name="Fungal Genet. Biol.">
        <title>The 2008 update of the Aspergillus nidulans genome annotation: a community effort.</title>
        <authorList>
            <person name="Wortman J.R."/>
            <person name="Gilsenan J.M."/>
            <person name="Joardar V."/>
            <person name="Deegan J."/>
            <person name="Clutterbuck J."/>
            <person name="Andersen M.R."/>
            <person name="Archer D."/>
            <person name="Bencina M."/>
            <person name="Braus G."/>
            <person name="Coutinho P."/>
            <person name="von Dohren H."/>
            <person name="Doonan J."/>
            <person name="Driessen A.J."/>
            <person name="Durek P."/>
            <person name="Espeso E."/>
            <person name="Fekete E."/>
            <person name="Flipphi M."/>
            <person name="Estrada C.G."/>
            <person name="Geysens S."/>
            <person name="Goldman G."/>
            <person name="de Groot P.W."/>
            <person name="Hansen K."/>
            <person name="Harris S.D."/>
            <person name="Heinekamp T."/>
            <person name="Helmstaedt K."/>
            <person name="Henrissat B."/>
            <person name="Hofmann G."/>
            <person name="Homan T."/>
            <person name="Horio T."/>
            <person name="Horiuchi H."/>
            <person name="James S."/>
            <person name="Jones M."/>
            <person name="Karaffa L."/>
            <person name="Karanyi Z."/>
            <person name="Kato M."/>
            <person name="Keller N."/>
            <person name="Kelly D.E."/>
            <person name="Kiel J.A."/>
            <person name="Kim J.M."/>
            <person name="van der Klei I.J."/>
            <person name="Klis F.M."/>
            <person name="Kovalchuk A."/>
            <person name="Krasevec N."/>
            <person name="Kubicek C.P."/>
            <person name="Liu B."/>
            <person name="Maccabe A."/>
            <person name="Meyer V."/>
            <person name="Mirabito P."/>
            <person name="Miskei M."/>
            <person name="Mos M."/>
            <person name="Mullins J."/>
            <person name="Nelson D.R."/>
            <person name="Nielsen J."/>
            <person name="Oakley B.R."/>
            <person name="Osmani S.A."/>
            <person name="Pakula T."/>
            <person name="Paszewski A."/>
            <person name="Paulsen I."/>
            <person name="Pilsyk S."/>
            <person name="Pocsi I."/>
            <person name="Punt P.J."/>
            <person name="Ram A.F."/>
            <person name="Ren Q."/>
            <person name="Robellet X."/>
            <person name="Robson G."/>
            <person name="Seiboth B."/>
            <person name="van Solingen P."/>
            <person name="Specht T."/>
            <person name="Sun J."/>
            <person name="Taheri-Talesh N."/>
            <person name="Takeshita N."/>
            <person name="Ussery D."/>
            <person name="vanKuyk P.A."/>
            <person name="Visser H."/>
            <person name="van de Vondervoort P.J."/>
            <person name="de Vries R.P."/>
            <person name="Walton J."/>
            <person name="Xiang X."/>
            <person name="Xiong Y."/>
            <person name="Zeng A.P."/>
            <person name="Brandt B.W."/>
            <person name="Cornell M.J."/>
            <person name="van den Hondel C.A."/>
            <person name="Visser J."/>
            <person name="Oliver S.G."/>
            <person name="Turner G."/>
        </authorList>
    </citation>
    <scope>GENOME REANNOTATION</scope>
    <source>
        <strain evidence="2">FGSC A4 / ATCC 38163 / CBS 112.46 / NRRL 194 / M139</strain>
    </source>
</reference>
<evidence type="ECO:0000313" key="1">
    <source>
        <dbReference type="EMBL" id="CBF85936.1"/>
    </source>
</evidence>
<accession>C8VL52</accession>
<protein>
    <submittedName>
        <fullName evidence="1">Uncharacterized protein</fullName>
    </submittedName>
</protein>
<name>Q5BBV2_EMENI</name>
<gene>
    <name evidence="1" type="ORF">ANIA_01978</name>
</gene>
<dbReference type="KEGG" id="ani:ANIA_01978"/>
<dbReference type="Proteomes" id="UP000000560">
    <property type="component" value="Chromosome VII"/>
</dbReference>
<dbReference type="GeneID" id="2875283"/>
<proteinExistence type="predicted"/>
<keyword evidence="2" id="KW-1185">Reference proteome</keyword>
<accession>Q5BBV2</accession>
<dbReference type="InParanoid" id="Q5BBV2"/>